<dbReference type="EMBL" id="CP158265">
    <property type="protein sequence ID" value="XDJ75975.1"/>
    <property type="molecule type" value="Genomic_DNA"/>
</dbReference>
<sequence>MQIINPRFAMARRRARRFDHPVFDSPTYARKDLTPKVQIGILRDPALPIELMPALHMPVEPRGLDWHDAVGILSAIGFVSLFFVGY</sequence>
<evidence type="ECO:0000313" key="2">
    <source>
        <dbReference type="EMBL" id="XDJ75975.1"/>
    </source>
</evidence>
<dbReference type="RefSeq" id="WP_368647994.1">
    <property type="nucleotide sequence ID" value="NZ_CP158258.1"/>
</dbReference>
<gene>
    <name evidence="1" type="ORF">ABRY90_12985</name>
    <name evidence="2" type="ORF">ABRZ10_07140</name>
</gene>
<evidence type="ECO:0000313" key="1">
    <source>
        <dbReference type="EMBL" id="XDJ58157.1"/>
    </source>
</evidence>
<proteinExistence type="predicted"/>
<accession>A0AB39DU99</accession>
<dbReference type="EMBL" id="CP158258">
    <property type="protein sequence ID" value="XDJ58157.1"/>
    <property type="molecule type" value="Genomic_DNA"/>
</dbReference>
<dbReference type="AlphaFoldDB" id="A0AB39DU99"/>
<name>A0AB39DU99_9BURK</name>
<organism evidence="1">
    <name type="scientific">Castellaniella ginsengisoli</name>
    <dbReference type="NCBI Taxonomy" id="546114"/>
    <lineage>
        <taxon>Bacteria</taxon>
        <taxon>Pseudomonadati</taxon>
        <taxon>Pseudomonadota</taxon>
        <taxon>Betaproteobacteria</taxon>
        <taxon>Burkholderiales</taxon>
        <taxon>Alcaligenaceae</taxon>
        <taxon>Castellaniella</taxon>
    </lineage>
</organism>
<protein>
    <submittedName>
        <fullName evidence="1">Uncharacterized protein</fullName>
    </submittedName>
</protein>
<reference evidence="1" key="1">
    <citation type="submission" date="2024-05" db="EMBL/GenBank/DDBJ databases">
        <authorList>
            <person name="Luo Y.-C."/>
            <person name="Nicholds J."/>
            <person name="Mortimer T."/>
            <person name="Maboni G."/>
        </authorList>
    </citation>
    <scope>NUCLEOTIDE SEQUENCE</scope>
    <source>
        <strain evidence="2">143769</strain>
        <strain evidence="1">148131</strain>
    </source>
</reference>